<reference evidence="1 2" key="1">
    <citation type="submission" date="2019-09" db="EMBL/GenBank/DDBJ databases">
        <title>Vancomyinc resistant enterococci isolated from farm animals in Switzerland.</title>
        <authorList>
            <person name="Stevens M.J.A."/>
            <person name="Stephan R."/>
            <person name="Morach M."/>
            <person name="Nuesch-Inderbinen M."/>
        </authorList>
    </citation>
    <scope>NUCLEOTIDE SEQUENCE [LARGE SCALE GENOMIC DNA]</scope>
    <source>
        <strain evidence="1 2">GH27</strain>
    </source>
</reference>
<dbReference type="RefSeq" id="WP_151026743.1">
    <property type="nucleotide sequence ID" value="NZ_VYUK01000027.1"/>
</dbReference>
<evidence type="ECO:0000313" key="1">
    <source>
        <dbReference type="EMBL" id="KAA9205766.1"/>
    </source>
</evidence>
<dbReference type="Pfam" id="PF06125">
    <property type="entry name" value="DUF961"/>
    <property type="match status" value="1"/>
</dbReference>
<accession>A0A5N0YVD2</accession>
<sequence length="127" mass="14882">MAKMNELNQGIALDIEKSFGRLKFLRMKEDKRKEDEEGELVSTQSRYVVQSERQLSEEVISIDISVEKKAFHFGDTVQLINPRIEYYSFRKGRRTDNYLKIVADDIVKVNHSKLEETKKKVSVENKV</sequence>
<protein>
    <submittedName>
        <fullName evidence="1">DUF961 domain-containing protein</fullName>
    </submittedName>
</protein>
<dbReference type="InterPro" id="IPR010365">
    <property type="entry name" value="DUF961"/>
</dbReference>
<dbReference type="AlphaFoldDB" id="A0A5N0YVD2"/>
<dbReference type="Gene3D" id="2.40.50.390">
    <property type="entry name" value="Conjugative transposon protein, DUF961"/>
    <property type="match status" value="1"/>
</dbReference>
<dbReference type="EMBL" id="VYUT01000008">
    <property type="protein sequence ID" value="KAA9205766.1"/>
    <property type="molecule type" value="Genomic_DNA"/>
</dbReference>
<evidence type="ECO:0000313" key="2">
    <source>
        <dbReference type="Proteomes" id="UP000326078"/>
    </source>
</evidence>
<gene>
    <name evidence="1" type="ORF">F6X95_07065</name>
</gene>
<dbReference type="Proteomes" id="UP000326078">
    <property type="component" value="Unassembled WGS sequence"/>
</dbReference>
<proteinExistence type="predicted"/>
<comment type="caution">
    <text evidence="1">The sequence shown here is derived from an EMBL/GenBank/DDBJ whole genome shotgun (WGS) entry which is preliminary data.</text>
</comment>
<name>A0A5N0YVD2_9ENTE</name>
<organism evidence="1 2">
    <name type="scientific">Enterococcus durans</name>
    <dbReference type="NCBI Taxonomy" id="53345"/>
    <lineage>
        <taxon>Bacteria</taxon>
        <taxon>Bacillati</taxon>
        <taxon>Bacillota</taxon>
        <taxon>Bacilli</taxon>
        <taxon>Lactobacillales</taxon>
        <taxon>Enterococcaceae</taxon>
        <taxon>Enterococcus</taxon>
    </lineage>
</organism>
<dbReference type="InterPro" id="IPR038620">
    <property type="entry name" value="YdcP-like_sf"/>
</dbReference>